<comment type="similarity">
    <text evidence="1">Belongs to the TRAFAC class TrmE-Era-EngA-EngB-Septin-like GTPase superfamily. AIG1/Toc34/Toc159-like paraseptin GTPase family. IAN subfamily.</text>
</comment>
<organism evidence="6 7">
    <name type="scientific">Poecilia formosa</name>
    <name type="common">Amazon molly</name>
    <name type="synonym">Limia formosa</name>
    <dbReference type="NCBI Taxonomy" id="48698"/>
    <lineage>
        <taxon>Eukaryota</taxon>
        <taxon>Metazoa</taxon>
        <taxon>Chordata</taxon>
        <taxon>Craniata</taxon>
        <taxon>Vertebrata</taxon>
        <taxon>Euteleostomi</taxon>
        <taxon>Actinopterygii</taxon>
        <taxon>Neopterygii</taxon>
        <taxon>Teleostei</taxon>
        <taxon>Neoteleostei</taxon>
        <taxon>Acanthomorphata</taxon>
        <taxon>Ovalentaria</taxon>
        <taxon>Atherinomorphae</taxon>
        <taxon>Cyprinodontiformes</taxon>
        <taxon>Poeciliidae</taxon>
        <taxon>Poeciliinae</taxon>
        <taxon>Poecilia</taxon>
    </lineage>
</organism>
<dbReference type="InterPro" id="IPR006703">
    <property type="entry name" value="G_AIG1"/>
</dbReference>
<proteinExistence type="inferred from homology"/>
<dbReference type="PROSITE" id="PS51720">
    <property type="entry name" value="G_AIG1"/>
    <property type="match status" value="3"/>
</dbReference>
<dbReference type="CDD" id="cd01852">
    <property type="entry name" value="AIG1"/>
    <property type="match status" value="3"/>
</dbReference>
<dbReference type="InterPro" id="IPR045058">
    <property type="entry name" value="GIMA/IAN/Toc"/>
</dbReference>
<evidence type="ECO:0000256" key="4">
    <source>
        <dbReference type="SAM" id="MobiDB-lite"/>
    </source>
</evidence>
<feature type="compositionally biased region" description="Basic and acidic residues" evidence="4">
    <location>
        <begin position="210"/>
        <end position="225"/>
    </location>
</feature>
<sequence length="671" mass="75518">EEPDDQQIRIVLVGKTGCGKSATGNTILQKKVFDSKISYSSVTAECQKEKGDFEGQSLAVVDTPGLFDTKKTKEDVIKEIVKSISISYAAPGPHVFLMVIEIKRFTEEEQETLKTLQKIFGEKAADYSMVLFTGGDNLEEEGTAIEELFQINKDVMDFISQCGGRYHVFNNRNKDPTQVRELLEKINRMTEQINNLSKHVILKGQFSKESRAMREKEDMRRRSSGPDEATAAEPQLEAEAQQIRIVLIGNIKSGKSATGNTILQQKAFESKASFSSVTSECRRETGMFEGQRLAVVDTPGLFDINKPEKEIIPEFMKCIALTPPGPHAFLVVTELKRFSKEEEENMKIIQKIFGETAADFTLVLFTHGDDLEADGASIEELITGRDDVSQFITQCGGRYHVFNNRNKDRAQVKELLKKINKMTEKNGGRCFTTEMLQEGGEESNIDQQIRIVLVGKTGSGKSASGNTILQKKVFPSKLSFTSLTSACQKKKEEIYGQTVAIVDTPGLFETNATEEEVIKELTKCIMLSAPGPHVFLVVIQPHRFTKEEQETVKLIQKTFGEKAADHTMVLFSHGDDLEEEGTSIEKLLIQNEEVAAFVRQCGGRYHVFNNRKNDPSQVEELLQKLQEMIENNEGRCYTNEMFQEAEKAIKDTMQIILRENPNLENEEARRR</sequence>
<name>A0A087XEL7_POEFO</name>
<evidence type="ECO:0000256" key="1">
    <source>
        <dbReference type="ARBA" id="ARBA00008535"/>
    </source>
</evidence>
<dbReference type="PANTHER" id="PTHR10903:SF186">
    <property type="entry name" value="GTPASE IMAP FAMILY MEMBER 4-LIKE-RELATED"/>
    <property type="match status" value="1"/>
</dbReference>
<evidence type="ECO:0000313" key="6">
    <source>
        <dbReference type="Ensembl" id="ENSPFOP00000004220.1"/>
    </source>
</evidence>
<dbReference type="Pfam" id="PF04548">
    <property type="entry name" value="AIG1"/>
    <property type="match status" value="3"/>
</dbReference>
<evidence type="ECO:0000313" key="7">
    <source>
        <dbReference type="Proteomes" id="UP000028760"/>
    </source>
</evidence>
<dbReference type="EMBL" id="AYCK01013001">
    <property type="status" value="NOT_ANNOTATED_CDS"/>
    <property type="molecule type" value="Genomic_DNA"/>
</dbReference>
<reference evidence="7" key="1">
    <citation type="submission" date="2013-10" db="EMBL/GenBank/DDBJ databases">
        <authorList>
            <person name="Schartl M."/>
            <person name="Warren W."/>
        </authorList>
    </citation>
    <scope>NUCLEOTIDE SEQUENCE [LARGE SCALE GENOMIC DNA]</scope>
    <source>
        <strain evidence="7">female</strain>
    </source>
</reference>
<reference evidence="6" key="3">
    <citation type="submission" date="2025-09" db="UniProtKB">
        <authorList>
            <consortium name="Ensembl"/>
        </authorList>
    </citation>
    <scope>IDENTIFICATION</scope>
</reference>
<evidence type="ECO:0000256" key="2">
    <source>
        <dbReference type="ARBA" id="ARBA00022741"/>
    </source>
</evidence>
<dbReference type="PANTHER" id="PTHR10903">
    <property type="entry name" value="GTPASE, IMAP FAMILY MEMBER-RELATED"/>
    <property type="match status" value="1"/>
</dbReference>
<dbReference type="Proteomes" id="UP000028760">
    <property type="component" value="Unassembled WGS sequence"/>
</dbReference>
<feature type="domain" description="AIG1-type G" evidence="5">
    <location>
        <begin position="5"/>
        <end position="211"/>
    </location>
</feature>
<dbReference type="FunFam" id="3.40.50.300:FF:000366">
    <property type="entry name" value="GTPase, IMAP family member 2"/>
    <property type="match status" value="3"/>
</dbReference>
<dbReference type="Ensembl" id="ENSPFOT00000004228.1">
    <property type="protein sequence ID" value="ENSPFOP00000004220.1"/>
    <property type="gene ID" value="ENSPFOG00000004363.1"/>
</dbReference>
<dbReference type="eggNOG" id="ENOG502RB0C">
    <property type="taxonomic scope" value="Eukaryota"/>
</dbReference>
<evidence type="ECO:0000259" key="5">
    <source>
        <dbReference type="PROSITE" id="PS51720"/>
    </source>
</evidence>
<dbReference type="OMA" id="CIFREKE"/>
<dbReference type="AlphaFoldDB" id="A0A087XEL7"/>
<dbReference type="Gene3D" id="3.40.50.300">
    <property type="entry name" value="P-loop containing nucleotide triphosphate hydrolases"/>
    <property type="match status" value="3"/>
</dbReference>
<reference evidence="6" key="2">
    <citation type="submission" date="2025-08" db="UniProtKB">
        <authorList>
            <consortium name="Ensembl"/>
        </authorList>
    </citation>
    <scope>IDENTIFICATION</scope>
</reference>
<dbReference type="SUPFAM" id="SSF52540">
    <property type="entry name" value="P-loop containing nucleoside triphosphate hydrolases"/>
    <property type="match status" value="3"/>
</dbReference>
<dbReference type="GO" id="GO:0005525">
    <property type="term" value="F:GTP binding"/>
    <property type="evidence" value="ECO:0007669"/>
    <property type="project" value="UniProtKB-KW"/>
</dbReference>
<feature type="domain" description="AIG1-type G" evidence="5">
    <location>
        <begin position="240"/>
        <end position="440"/>
    </location>
</feature>
<dbReference type="GeneTree" id="ENSGT01120000271858"/>
<dbReference type="InterPro" id="IPR027417">
    <property type="entry name" value="P-loop_NTPase"/>
</dbReference>
<keyword evidence="7" id="KW-1185">Reference proteome</keyword>
<feature type="domain" description="AIG1-type G" evidence="5">
    <location>
        <begin position="446"/>
        <end position="646"/>
    </location>
</feature>
<keyword evidence="2" id="KW-0547">Nucleotide-binding</keyword>
<feature type="region of interest" description="Disordered" evidence="4">
    <location>
        <begin position="210"/>
        <end position="235"/>
    </location>
</feature>
<accession>A0A087XEL7</accession>
<evidence type="ECO:0000256" key="3">
    <source>
        <dbReference type="ARBA" id="ARBA00023134"/>
    </source>
</evidence>
<dbReference type="STRING" id="48698.ENSPFOP00000004220"/>
<keyword evidence="3" id="KW-0342">GTP-binding</keyword>
<protein>
    <recommendedName>
        <fullName evidence="5">AIG1-type G domain-containing protein</fullName>
    </recommendedName>
</protein>